<evidence type="ECO:0000256" key="1">
    <source>
        <dbReference type="SAM" id="MobiDB-lite"/>
    </source>
</evidence>
<dbReference type="Proteomes" id="UP001140949">
    <property type="component" value="Unassembled WGS sequence"/>
</dbReference>
<proteinExistence type="predicted"/>
<reference evidence="2" key="2">
    <citation type="submission" date="2023-04" db="EMBL/GenBank/DDBJ databases">
        <authorList>
            <person name="Bruccoleri R.E."/>
            <person name="Oakeley E.J."/>
            <person name="Faust A.-M."/>
            <person name="Dessus-Babus S."/>
            <person name="Altorfer M."/>
            <person name="Burckhardt D."/>
            <person name="Oertli M."/>
            <person name="Naumann U."/>
            <person name="Petersen F."/>
            <person name="Wong J."/>
        </authorList>
    </citation>
    <scope>NUCLEOTIDE SEQUENCE</scope>
    <source>
        <strain evidence="2">GSM-AAB239-AS_SAM_17_03QT</strain>
        <tissue evidence="2">Leaf</tissue>
    </source>
</reference>
<name>A0AAX6EEC9_IRIPA</name>
<reference evidence="2" key="1">
    <citation type="journal article" date="2023" name="GigaByte">
        <title>Genome assembly of the bearded iris, Iris pallida Lam.</title>
        <authorList>
            <person name="Bruccoleri R.E."/>
            <person name="Oakeley E.J."/>
            <person name="Faust A.M.E."/>
            <person name="Altorfer M."/>
            <person name="Dessus-Babus S."/>
            <person name="Burckhardt D."/>
            <person name="Oertli M."/>
            <person name="Naumann U."/>
            <person name="Petersen F."/>
            <person name="Wong J."/>
        </authorList>
    </citation>
    <scope>NUCLEOTIDE SEQUENCE</scope>
    <source>
        <strain evidence="2">GSM-AAB239-AS_SAM_17_03QT</strain>
    </source>
</reference>
<dbReference type="AlphaFoldDB" id="A0AAX6EEC9"/>
<dbReference type="EMBL" id="JANAVB010037417">
    <property type="protein sequence ID" value="KAJ6802364.1"/>
    <property type="molecule type" value="Genomic_DNA"/>
</dbReference>
<gene>
    <name evidence="2" type="ORF">M6B38_194915</name>
</gene>
<protein>
    <submittedName>
        <fullName evidence="2">Serine/arginine-rich splicing factor SR45 isoform X1</fullName>
    </submittedName>
</protein>
<evidence type="ECO:0000313" key="2">
    <source>
        <dbReference type="EMBL" id="KAJ6802364.1"/>
    </source>
</evidence>
<sequence>MAGSRWREPGVRRSAKTGGVGDASGVNR</sequence>
<organism evidence="2 3">
    <name type="scientific">Iris pallida</name>
    <name type="common">Sweet iris</name>
    <dbReference type="NCBI Taxonomy" id="29817"/>
    <lineage>
        <taxon>Eukaryota</taxon>
        <taxon>Viridiplantae</taxon>
        <taxon>Streptophyta</taxon>
        <taxon>Embryophyta</taxon>
        <taxon>Tracheophyta</taxon>
        <taxon>Spermatophyta</taxon>
        <taxon>Magnoliopsida</taxon>
        <taxon>Liliopsida</taxon>
        <taxon>Asparagales</taxon>
        <taxon>Iridaceae</taxon>
        <taxon>Iridoideae</taxon>
        <taxon>Irideae</taxon>
        <taxon>Iris</taxon>
    </lineage>
</organism>
<comment type="caution">
    <text evidence="2">The sequence shown here is derived from an EMBL/GenBank/DDBJ whole genome shotgun (WGS) entry which is preliminary data.</text>
</comment>
<keyword evidence="3" id="KW-1185">Reference proteome</keyword>
<feature type="region of interest" description="Disordered" evidence="1">
    <location>
        <begin position="1"/>
        <end position="28"/>
    </location>
</feature>
<feature type="compositionally biased region" description="Basic and acidic residues" evidence="1">
    <location>
        <begin position="1"/>
        <end position="11"/>
    </location>
</feature>
<accession>A0AAX6EEC9</accession>
<evidence type="ECO:0000313" key="3">
    <source>
        <dbReference type="Proteomes" id="UP001140949"/>
    </source>
</evidence>